<proteinExistence type="predicted"/>
<accession>A0A6G0QN07</accession>
<protein>
    <submittedName>
        <fullName evidence="2">Uncharacterized protein</fullName>
    </submittedName>
</protein>
<dbReference type="EMBL" id="QXFY01002613">
    <property type="protein sequence ID" value="KAE9294810.1"/>
    <property type="molecule type" value="Genomic_DNA"/>
</dbReference>
<sequence>MSPSLKRPPPAAQASEEARRQPKPKLCDVSGVRVAARLEMTSLPRAVMELVLSFAVKNVSEAKVLPTKRRGWRRLARPDKTPLATIAEWR</sequence>
<gene>
    <name evidence="2" type="ORF">PF008_g24440</name>
</gene>
<dbReference type="AlphaFoldDB" id="A0A6G0QN07"/>
<evidence type="ECO:0000256" key="1">
    <source>
        <dbReference type="SAM" id="MobiDB-lite"/>
    </source>
</evidence>
<name>A0A6G0QN07_9STRA</name>
<feature type="region of interest" description="Disordered" evidence="1">
    <location>
        <begin position="1"/>
        <end position="24"/>
    </location>
</feature>
<evidence type="ECO:0000313" key="2">
    <source>
        <dbReference type="EMBL" id="KAE9294810.1"/>
    </source>
</evidence>
<dbReference type="Proteomes" id="UP000486351">
    <property type="component" value="Unassembled WGS sequence"/>
</dbReference>
<feature type="non-terminal residue" evidence="2">
    <location>
        <position position="90"/>
    </location>
</feature>
<organism evidence="2 3">
    <name type="scientific">Phytophthora fragariae</name>
    <dbReference type="NCBI Taxonomy" id="53985"/>
    <lineage>
        <taxon>Eukaryota</taxon>
        <taxon>Sar</taxon>
        <taxon>Stramenopiles</taxon>
        <taxon>Oomycota</taxon>
        <taxon>Peronosporomycetes</taxon>
        <taxon>Peronosporales</taxon>
        <taxon>Peronosporaceae</taxon>
        <taxon>Phytophthora</taxon>
    </lineage>
</organism>
<comment type="caution">
    <text evidence="2">The sequence shown here is derived from an EMBL/GenBank/DDBJ whole genome shotgun (WGS) entry which is preliminary data.</text>
</comment>
<reference evidence="2 3" key="1">
    <citation type="submission" date="2018-09" db="EMBL/GenBank/DDBJ databases">
        <title>Genomic investigation of the strawberry pathogen Phytophthora fragariae indicates pathogenicity is determined by transcriptional variation in three key races.</title>
        <authorList>
            <person name="Adams T.M."/>
            <person name="Armitage A.D."/>
            <person name="Sobczyk M.K."/>
            <person name="Bates H.J."/>
            <person name="Dunwell J.M."/>
            <person name="Nellist C.F."/>
            <person name="Harrison R.J."/>
        </authorList>
    </citation>
    <scope>NUCLEOTIDE SEQUENCE [LARGE SCALE GENOMIC DNA]</scope>
    <source>
        <strain evidence="2 3">NOV-77</strain>
    </source>
</reference>
<evidence type="ECO:0000313" key="3">
    <source>
        <dbReference type="Proteomes" id="UP000486351"/>
    </source>
</evidence>
<feature type="compositionally biased region" description="Pro residues" evidence="1">
    <location>
        <begin position="1"/>
        <end position="11"/>
    </location>
</feature>